<dbReference type="PROSITE" id="PS51222">
    <property type="entry name" value="DCD"/>
    <property type="match status" value="1"/>
</dbReference>
<dbReference type="Gene3D" id="3.30.460.10">
    <property type="entry name" value="Beta Polymerase, domain 2"/>
    <property type="match status" value="1"/>
</dbReference>
<dbReference type="EMBL" id="CP001329">
    <property type="protein sequence ID" value="ACO65700.1"/>
    <property type="molecule type" value="Genomic_DNA"/>
</dbReference>
<dbReference type="eggNOG" id="KOG1906">
    <property type="taxonomic scope" value="Eukaryota"/>
</dbReference>
<dbReference type="GO" id="GO:0031123">
    <property type="term" value="P:RNA 3'-end processing"/>
    <property type="evidence" value="ECO:0007669"/>
    <property type="project" value="TreeGrafter"/>
</dbReference>
<feature type="compositionally biased region" description="Low complexity" evidence="1">
    <location>
        <begin position="329"/>
        <end position="349"/>
    </location>
</feature>
<dbReference type="STRING" id="296587.C1ED66"/>
<name>C1ED66_MICCC</name>
<feature type="compositionally biased region" description="Basic and acidic residues" evidence="1">
    <location>
        <begin position="486"/>
        <end position="510"/>
    </location>
</feature>
<reference evidence="3 4" key="1">
    <citation type="journal article" date="2009" name="Science">
        <title>Green evolution and dynamic adaptations revealed by genomes of the marine picoeukaryotes Micromonas.</title>
        <authorList>
            <person name="Worden A.Z."/>
            <person name="Lee J.H."/>
            <person name="Mock T."/>
            <person name="Rouze P."/>
            <person name="Simmons M.P."/>
            <person name="Aerts A.L."/>
            <person name="Allen A.E."/>
            <person name="Cuvelier M.L."/>
            <person name="Derelle E."/>
            <person name="Everett M.V."/>
            <person name="Foulon E."/>
            <person name="Grimwood J."/>
            <person name="Gundlach H."/>
            <person name="Henrissat B."/>
            <person name="Napoli C."/>
            <person name="McDonald S.M."/>
            <person name="Parker M.S."/>
            <person name="Rombauts S."/>
            <person name="Salamov A."/>
            <person name="Von Dassow P."/>
            <person name="Badger J.H."/>
            <person name="Coutinho P.M."/>
            <person name="Demir E."/>
            <person name="Dubchak I."/>
            <person name="Gentemann C."/>
            <person name="Eikrem W."/>
            <person name="Gready J.E."/>
            <person name="John U."/>
            <person name="Lanier W."/>
            <person name="Lindquist E.A."/>
            <person name="Lucas S."/>
            <person name="Mayer K.F."/>
            <person name="Moreau H."/>
            <person name="Not F."/>
            <person name="Otillar R."/>
            <person name="Panaud O."/>
            <person name="Pangilinan J."/>
            <person name="Paulsen I."/>
            <person name="Piegu B."/>
            <person name="Poliakov A."/>
            <person name="Robbens S."/>
            <person name="Schmutz J."/>
            <person name="Toulza E."/>
            <person name="Wyss T."/>
            <person name="Zelensky A."/>
            <person name="Zhou K."/>
            <person name="Armbrust E.V."/>
            <person name="Bhattacharya D."/>
            <person name="Goodenough U.W."/>
            <person name="Van de Peer Y."/>
            <person name="Grigoriev I.V."/>
        </authorList>
    </citation>
    <scope>NUCLEOTIDE SEQUENCE [LARGE SCALE GENOMIC DNA]</scope>
    <source>
        <strain evidence="4">RCC299 / NOUM17</strain>
    </source>
</reference>
<dbReference type="GO" id="GO:1990817">
    <property type="term" value="F:poly(A) RNA polymerase activity"/>
    <property type="evidence" value="ECO:0007669"/>
    <property type="project" value="InterPro"/>
</dbReference>
<protein>
    <recommendedName>
        <fullName evidence="2">DCD domain-containing protein</fullName>
    </recommendedName>
</protein>
<organism evidence="3 4">
    <name type="scientific">Micromonas commoda (strain RCC299 / NOUM17 / CCMP2709)</name>
    <name type="common">Picoplanktonic green alga</name>
    <dbReference type="NCBI Taxonomy" id="296587"/>
    <lineage>
        <taxon>Eukaryota</taxon>
        <taxon>Viridiplantae</taxon>
        <taxon>Chlorophyta</taxon>
        <taxon>Mamiellophyceae</taxon>
        <taxon>Mamiellales</taxon>
        <taxon>Mamiellaceae</taxon>
        <taxon>Micromonas</taxon>
    </lineage>
</organism>
<feature type="region of interest" description="Disordered" evidence="1">
    <location>
        <begin position="390"/>
        <end position="567"/>
    </location>
</feature>
<evidence type="ECO:0000256" key="1">
    <source>
        <dbReference type="SAM" id="MobiDB-lite"/>
    </source>
</evidence>
<dbReference type="GO" id="GO:0043634">
    <property type="term" value="P:polyadenylation-dependent ncRNA catabolic process"/>
    <property type="evidence" value="ECO:0007669"/>
    <property type="project" value="TreeGrafter"/>
</dbReference>
<dbReference type="KEGG" id="mis:MICPUN_105988"/>
<dbReference type="SUPFAM" id="SSF81631">
    <property type="entry name" value="PAP/OAS1 substrate-binding domain"/>
    <property type="match status" value="1"/>
</dbReference>
<evidence type="ECO:0000313" key="3">
    <source>
        <dbReference type="EMBL" id="ACO65700.1"/>
    </source>
</evidence>
<dbReference type="InterPro" id="IPR043519">
    <property type="entry name" value="NT_sf"/>
</dbReference>
<dbReference type="RefSeq" id="XP_002504442.1">
    <property type="nucleotide sequence ID" value="XM_002504396.1"/>
</dbReference>
<gene>
    <name evidence="3" type="ORF">MICPUN_105988</name>
</gene>
<feature type="compositionally biased region" description="Polar residues" evidence="1">
    <location>
        <begin position="415"/>
        <end position="428"/>
    </location>
</feature>
<dbReference type="Pfam" id="PF10539">
    <property type="entry name" value="Dev_Cell_Death"/>
    <property type="match status" value="1"/>
</dbReference>
<dbReference type="GO" id="GO:0005730">
    <property type="term" value="C:nucleolus"/>
    <property type="evidence" value="ECO:0007669"/>
    <property type="project" value="TreeGrafter"/>
</dbReference>
<keyword evidence="4" id="KW-1185">Reference proteome</keyword>
<dbReference type="InterPro" id="IPR013989">
    <property type="entry name" value="Dev_and_cell_death_domain"/>
</dbReference>
<dbReference type="OrthoDB" id="1908866at2759"/>
<dbReference type="InterPro" id="IPR045862">
    <property type="entry name" value="Trf4-like"/>
</dbReference>
<feature type="compositionally biased region" description="Basic and acidic residues" evidence="1">
    <location>
        <begin position="163"/>
        <end position="185"/>
    </location>
</feature>
<dbReference type="GO" id="GO:0003729">
    <property type="term" value="F:mRNA binding"/>
    <property type="evidence" value="ECO:0007669"/>
    <property type="project" value="TreeGrafter"/>
</dbReference>
<feature type="compositionally biased region" description="Basic and acidic residues" evidence="1">
    <location>
        <begin position="277"/>
        <end position="303"/>
    </location>
</feature>
<dbReference type="Proteomes" id="UP000002009">
    <property type="component" value="Chromosome 9"/>
</dbReference>
<dbReference type="SMART" id="SM00767">
    <property type="entry name" value="DCD"/>
    <property type="match status" value="1"/>
</dbReference>
<dbReference type="SUPFAM" id="SSF81301">
    <property type="entry name" value="Nucleotidyltransferase"/>
    <property type="match status" value="1"/>
</dbReference>
<dbReference type="OMA" id="DANEDAW"/>
<evidence type="ECO:0000259" key="2">
    <source>
        <dbReference type="PROSITE" id="PS51222"/>
    </source>
</evidence>
<dbReference type="Gene3D" id="1.10.1410.10">
    <property type="match status" value="1"/>
</dbReference>
<dbReference type="PANTHER" id="PTHR23092:SF15">
    <property type="entry name" value="INACTIVE NON-CANONICAL POLY(A) RNA POLYMERASE PROTEIN TRF4-2-RELATED"/>
    <property type="match status" value="1"/>
</dbReference>
<feature type="compositionally biased region" description="Pro residues" evidence="1">
    <location>
        <begin position="717"/>
        <end position="735"/>
    </location>
</feature>
<dbReference type="PANTHER" id="PTHR23092">
    <property type="entry name" value="POLY(A) RNA POLYMERASE"/>
    <property type="match status" value="1"/>
</dbReference>
<dbReference type="InParanoid" id="C1ED66"/>
<dbReference type="GeneID" id="8245993"/>
<proteinExistence type="predicted"/>
<evidence type="ECO:0000313" key="4">
    <source>
        <dbReference type="Proteomes" id="UP000002009"/>
    </source>
</evidence>
<accession>C1ED66</accession>
<feature type="compositionally biased region" description="Polar residues" evidence="1">
    <location>
        <begin position="204"/>
        <end position="217"/>
    </location>
</feature>
<feature type="region of interest" description="Disordered" evidence="1">
    <location>
        <begin position="152"/>
        <end position="235"/>
    </location>
</feature>
<sequence>MAGYKSATEILDELDRGASGEDMRVSSSGDDELGGVIFICSRDTYDERMRNGLFGLTQQSWSFVKDIKPGMPLFLYNLSEKKFQGVFEAVRCKPTRVQGSLSAASCRNWIRTLRPLADDSANKKFRLDLNPAETAAFIRMFVFGVKAEYMSSQQPGSPAAANGHHDADGWETVGPKKKEVRKDGRASSGPRRNGDSGMGGRKSSIASISNAGDNSGMDTPDEEPGSPAAPRPERAPTGWAAILTGRADSASLPTSAAEAAAKEAAAKEAELLRIKEQEAERIRKEKEEARVRAEAERISKQAHSEAPGSPKTEPKRVASPAPGATKLTAAAKEPVRAPAQAAASSDGASKPFKGWASVVTGATPDPAKEGWQTLVEGKLDAEKQSTATVTITSETVNGAPIDAAVKKAPPAEQVSEPQSPNKSPASSVENDDMTPLKKAWSGWAVKNPPPTVDLKAEMEEEAKKAATKVKAVTIDPASSPGVEDGVEGKKKEGKREKKEKKEKDGGDGKATRGVPQPQRGKNAQGANASPRPPPPPTSPPLASPNGVGAPARPFSAAPAPPREPAAAPEGAIVSEVGCAELTDEIRAKLAERIGREMLETARVQPFSVKGNVLRIERRAVDMLIRTMNAIVQSLYPTASVEVFGSFPTASWVPGASNLDIALSLPEAVTSDPQKKLDALNSLAVALRANPHWVSEVNVVPSPFRPLILLTTHSAFFQPPPPPQAAQGPRPPPGAPPTANGGSPGANSDSPGAPPLPPGPPPPAASVGFGLGNGGVGLPLEVAISIKGKDHKGAAAMKFLRQAETEYPALAPVLAVQKAYLANRGLRGVYKGGIGSYSLALMALHSMQQAAAKSAGAEGGSGAGDDDAKDAKILGDSLLQFLEMYGHTVDLTKASIKVHALKPGKGKKAAEAHEAARKADWGVLPAPTSGDGPRAAMGGGTLQVQDPTQTGNNAGSGCFGVVGVQAAFKDQLKQLMAVPADASLLQHILTGAPGKVCVV</sequence>
<feature type="region of interest" description="Disordered" evidence="1">
    <location>
        <begin position="277"/>
        <end position="372"/>
    </location>
</feature>
<feature type="compositionally biased region" description="Basic and acidic residues" evidence="1">
    <location>
        <begin position="454"/>
        <end position="464"/>
    </location>
</feature>
<feature type="compositionally biased region" description="Pro residues" evidence="1">
    <location>
        <begin position="530"/>
        <end position="542"/>
    </location>
</feature>
<feature type="region of interest" description="Disordered" evidence="1">
    <location>
        <begin position="715"/>
        <end position="767"/>
    </location>
</feature>
<feature type="compositionally biased region" description="Low complexity" evidence="1">
    <location>
        <begin position="548"/>
        <end position="557"/>
    </location>
</feature>
<dbReference type="GO" id="GO:0031499">
    <property type="term" value="C:TRAMP complex"/>
    <property type="evidence" value="ECO:0007669"/>
    <property type="project" value="TreeGrafter"/>
</dbReference>
<feature type="compositionally biased region" description="Pro residues" evidence="1">
    <location>
        <begin position="751"/>
        <end position="763"/>
    </location>
</feature>
<dbReference type="AlphaFoldDB" id="C1ED66"/>
<feature type="domain" description="DCD" evidence="2">
    <location>
        <begin position="31"/>
        <end position="161"/>
    </location>
</feature>